<dbReference type="Proteomes" id="UP000824013">
    <property type="component" value="Unassembled WGS sequence"/>
</dbReference>
<proteinExistence type="predicted"/>
<reference evidence="1" key="1">
    <citation type="journal article" date="2021" name="PeerJ">
        <title>Extensive microbial diversity within the chicken gut microbiome revealed by metagenomics and culture.</title>
        <authorList>
            <person name="Gilroy R."/>
            <person name="Ravi A."/>
            <person name="Getino M."/>
            <person name="Pursley I."/>
            <person name="Horton D.L."/>
            <person name="Alikhan N.F."/>
            <person name="Baker D."/>
            <person name="Gharbi K."/>
            <person name="Hall N."/>
            <person name="Watson M."/>
            <person name="Adriaenssens E.M."/>
            <person name="Foster-Nyarko E."/>
            <person name="Jarju S."/>
            <person name="Secka A."/>
            <person name="Antonio M."/>
            <person name="Oren A."/>
            <person name="Chaudhuri R.R."/>
            <person name="La Ragione R."/>
            <person name="Hildebrand F."/>
            <person name="Pallen M.J."/>
        </authorList>
    </citation>
    <scope>NUCLEOTIDE SEQUENCE</scope>
    <source>
        <strain evidence="1">3204</strain>
    </source>
</reference>
<sequence length="249" mass="28904">MDQLNLEIMSNVVSKRNIDDLKILENFPIDYKIEALLDISDTFSSGNTIVVHSDLGPFIVKSTTKQIMNEMYTINGVGFAMTKFLVNFYGITHYTPFVYGKYAYMPMTGASRKNADWIAIDALECYEQIEKTAYFITKSEHKIQMDFPRGNLERRFHKICFLVKCSITILEKIINVGGCCLEYTCNHLFATYDRCRCDLHSRISLLNNLPTLYFNIIEFILLNEGIDELGQSETKKFYHQNLVRIKKLY</sequence>
<organism evidence="1 2">
    <name type="scientific">Candidatus Companilactobacillus pullicola</name>
    <dbReference type="NCBI Taxonomy" id="2838523"/>
    <lineage>
        <taxon>Bacteria</taxon>
        <taxon>Bacillati</taxon>
        <taxon>Bacillota</taxon>
        <taxon>Bacilli</taxon>
        <taxon>Lactobacillales</taxon>
        <taxon>Lactobacillaceae</taxon>
        <taxon>Companilactobacillus</taxon>
    </lineage>
</organism>
<reference evidence="1" key="2">
    <citation type="submission" date="2021-04" db="EMBL/GenBank/DDBJ databases">
        <authorList>
            <person name="Gilroy R."/>
        </authorList>
    </citation>
    <scope>NUCLEOTIDE SEQUENCE</scope>
    <source>
        <strain evidence="1">3204</strain>
    </source>
</reference>
<gene>
    <name evidence="1" type="ORF">H9820_00940</name>
</gene>
<evidence type="ECO:0000313" key="1">
    <source>
        <dbReference type="EMBL" id="HIY91489.1"/>
    </source>
</evidence>
<dbReference type="AlphaFoldDB" id="A0A9D1ZKZ6"/>
<dbReference type="EMBL" id="DXCM01000010">
    <property type="protein sequence ID" value="HIY91489.1"/>
    <property type="molecule type" value="Genomic_DNA"/>
</dbReference>
<accession>A0A9D1ZKZ6</accession>
<comment type="caution">
    <text evidence="1">The sequence shown here is derived from an EMBL/GenBank/DDBJ whole genome shotgun (WGS) entry which is preliminary data.</text>
</comment>
<protein>
    <submittedName>
        <fullName evidence="1">Uncharacterized protein</fullName>
    </submittedName>
</protein>
<evidence type="ECO:0000313" key="2">
    <source>
        <dbReference type="Proteomes" id="UP000824013"/>
    </source>
</evidence>
<name>A0A9D1ZKZ6_9LACO</name>